<accession>A0A0F8XTU8</accession>
<evidence type="ECO:0000313" key="1">
    <source>
        <dbReference type="EMBL" id="KKK72537.1"/>
    </source>
</evidence>
<comment type="caution">
    <text evidence="1">The sequence shown here is derived from an EMBL/GenBank/DDBJ whole genome shotgun (WGS) entry which is preliminary data.</text>
</comment>
<feature type="non-terminal residue" evidence="1">
    <location>
        <position position="1"/>
    </location>
</feature>
<name>A0A0F8XTU8_9ZZZZ</name>
<dbReference type="AlphaFoldDB" id="A0A0F8XTU8"/>
<dbReference type="EMBL" id="LAZR01057210">
    <property type="protein sequence ID" value="KKK72537.1"/>
    <property type="molecule type" value="Genomic_DNA"/>
</dbReference>
<proteinExistence type="predicted"/>
<sequence>SSLTPVPILRYSLWMRVTGSRYLVGRVSAVVHQLAQVDDESVAGTHHSV</sequence>
<protein>
    <submittedName>
        <fullName evidence="1">Uncharacterized protein</fullName>
    </submittedName>
</protein>
<gene>
    <name evidence="1" type="ORF">LCGC14_2902860</name>
</gene>
<organism evidence="1">
    <name type="scientific">marine sediment metagenome</name>
    <dbReference type="NCBI Taxonomy" id="412755"/>
    <lineage>
        <taxon>unclassified sequences</taxon>
        <taxon>metagenomes</taxon>
        <taxon>ecological metagenomes</taxon>
    </lineage>
</organism>
<reference evidence="1" key="1">
    <citation type="journal article" date="2015" name="Nature">
        <title>Complex archaea that bridge the gap between prokaryotes and eukaryotes.</title>
        <authorList>
            <person name="Spang A."/>
            <person name="Saw J.H."/>
            <person name="Jorgensen S.L."/>
            <person name="Zaremba-Niedzwiedzka K."/>
            <person name="Martijn J."/>
            <person name="Lind A.E."/>
            <person name="van Eijk R."/>
            <person name="Schleper C."/>
            <person name="Guy L."/>
            <person name="Ettema T.J."/>
        </authorList>
    </citation>
    <scope>NUCLEOTIDE SEQUENCE</scope>
</reference>